<dbReference type="Pfam" id="PF00177">
    <property type="entry name" value="Ribosomal_S7"/>
    <property type="match status" value="1"/>
</dbReference>
<dbReference type="InterPro" id="IPR000235">
    <property type="entry name" value="Ribosomal_uS7"/>
</dbReference>
<dbReference type="InterPro" id="IPR036823">
    <property type="entry name" value="Ribosomal_uS7_dom_sf"/>
</dbReference>
<dbReference type="PANTHER" id="PTHR11205">
    <property type="entry name" value="RIBOSOMAL PROTEIN S7"/>
    <property type="match status" value="1"/>
</dbReference>
<feature type="domain" description="Small ribosomal subunit protein uS7" evidence="4">
    <location>
        <begin position="71"/>
        <end position="222"/>
    </location>
</feature>
<organism evidence="5 6">
    <name type="scientific">Limulus polyphemus</name>
    <name type="common">Atlantic horseshoe crab</name>
    <dbReference type="NCBI Taxonomy" id="6850"/>
    <lineage>
        <taxon>Eukaryota</taxon>
        <taxon>Metazoa</taxon>
        <taxon>Ecdysozoa</taxon>
        <taxon>Arthropoda</taxon>
        <taxon>Chelicerata</taxon>
        <taxon>Merostomata</taxon>
        <taxon>Xiphosura</taxon>
        <taxon>Limulidae</taxon>
        <taxon>Limulus</taxon>
    </lineage>
</organism>
<sequence length="230" mass="26384">MAAYKLGSMIDCISKPYKRMILQKIQVRHGRYPATFIDAVPKKNDLEELQKEGVMKELAFSPVKAAPNDLSSSLFRDSVINHFTNIVMRKGQKKLARELVEETFVAIKRTQLAKFHASSAESKLNIELSPRNIFHRALENCKPIIILTPIKRGGMTYQVPVPVTPKQSTFIAMKWLIEAGKNKERTVHFPEQLSKEILDAFHNQGRVVKQKQDLHKQCEANKAFAHYRWS</sequence>
<accession>A0ABM1BUE6</accession>
<dbReference type="Gene3D" id="1.10.455.10">
    <property type="entry name" value="Ribosomal protein S7 domain"/>
    <property type="match status" value="1"/>
</dbReference>
<evidence type="ECO:0000256" key="2">
    <source>
        <dbReference type="ARBA" id="ARBA00022980"/>
    </source>
</evidence>
<dbReference type="SUPFAM" id="SSF47973">
    <property type="entry name" value="Ribosomal protein S7"/>
    <property type="match status" value="1"/>
</dbReference>
<dbReference type="CDD" id="cd14870">
    <property type="entry name" value="uS7_Mitochondria_Mammalian"/>
    <property type="match status" value="1"/>
</dbReference>
<gene>
    <name evidence="6" type="primary">LOC106472745</name>
</gene>
<dbReference type="RefSeq" id="XP_013788856.1">
    <property type="nucleotide sequence ID" value="XM_013933402.2"/>
</dbReference>
<evidence type="ECO:0000259" key="4">
    <source>
        <dbReference type="Pfam" id="PF00177"/>
    </source>
</evidence>
<evidence type="ECO:0000313" key="5">
    <source>
        <dbReference type="Proteomes" id="UP000694941"/>
    </source>
</evidence>
<dbReference type="GeneID" id="106472745"/>
<proteinExistence type="inferred from homology"/>
<comment type="similarity">
    <text evidence="1">Belongs to the universal ribosomal protein uS7 family.</text>
</comment>
<keyword evidence="3" id="KW-0687">Ribonucleoprotein</keyword>
<protein>
    <submittedName>
        <fullName evidence="6">28S ribosomal protein S7, mitochondrial-like</fullName>
    </submittedName>
</protein>
<keyword evidence="5" id="KW-1185">Reference proteome</keyword>
<evidence type="ECO:0000313" key="6">
    <source>
        <dbReference type="RefSeq" id="XP_013788856.1"/>
    </source>
</evidence>
<keyword evidence="2" id="KW-0689">Ribosomal protein</keyword>
<evidence type="ECO:0000256" key="1">
    <source>
        <dbReference type="ARBA" id="ARBA00007151"/>
    </source>
</evidence>
<name>A0ABM1BUE6_LIMPO</name>
<evidence type="ECO:0000256" key="3">
    <source>
        <dbReference type="ARBA" id="ARBA00023274"/>
    </source>
</evidence>
<reference evidence="6" key="1">
    <citation type="submission" date="2025-08" db="UniProtKB">
        <authorList>
            <consortium name="RefSeq"/>
        </authorList>
    </citation>
    <scope>IDENTIFICATION</scope>
    <source>
        <tissue evidence="6">Muscle</tissue>
    </source>
</reference>
<dbReference type="Proteomes" id="UP000694941">
    <property type="component" value="Unplaced"/>
</dbReference>
<dbReference type="InterPro" id="IPR023798">
    <property type="entry name" value="Ribosomal_uS7_dom"/>
</dbReference>